<feature type="transmembrane region" description="Helical" evidence="1">
    <location>
        <begin position="420"/>
        <end position="439"/>
    </location>
</feature>
<evidence type="ECO:0008006" key="4">
    <source>
        <dbReference type="Google" id="ProtNLM"/>
    </source>
</evidence>
<keyword evidence="1" id="KW-0472">Membrane</keyword>
<feature type="transmembrane region" description="Helical" evidence="1">
    <location>
        <begin position="445"/>
        <end position="465"/>
    </location>
</feature>
<proteinExistence type="predicted"/>
<gene>
    <name evidence="2" type="ORF">EWV81_01035</name>
</gene>
<dbReference type="Proteomes" id="UP000319313">
    <property type="component" value="Unassembled WGS sequence"/>
</dbReference>
<evidence type="ECO:0000313" key="2">
    <source>
        <dbReference type="EMBL" id="TRU30024.1"/>
    </source>
</evidence>
<keyword evidence="1" id="KW-0812">Transmembrane</keyword>
<feature type="transmembrane region" description="Helical" evidence="1">
    <location>
        <begin position="6"/>
        <end position="25"/>
    </location>
</feature>
<feature type="transmembrane region" description="Helical" evidence="1">
    <location>
        <begin position="474"/>
        <end position="501"/>
    </location>
</feature>
<reference evidence="2 3" key="1">
    <citation type="submission" date="2019-01" db="EMBL/GenBank/DDBJ databases">
        <title>Coherence of Microcystis species and biogeography revealed through population genomics.</title>
        <authorList>
            <person name="Perez-Carrascal O.M."/>
            <person name="Terrat Y."/>
            <person name="Giani A."/>
            <person name="Fortin N."/>
            <person name="Tromas N."/>
            <person name="Shapiro B.J."/>
        </authorList>
    </citation>
    <scope>NUCLEOTIDE SEQUENCE [LARGE SCALE GENOMIC DNA]</scope>
    <source>
        <strain evidence="2">Ma_SC_T_19800800_S464</strain>
    </source>
</reference>
<comment type="caution">
    <text evidence="2">The sequence shown here is derived from an EMBL/GenBank/DDBJ whole genome shotgun (WGS) entry which is preliminary data.</text>
</comment>
<feature type="transmembrane region" description="Helical" evidence="1">
    <location>
        <begin position="37"/>
        <end position="59"/>
    </location>
</feature>
<dbReference type="AlphaFoldDB" id="A0A552E6H3"/>
<feature type="transmembrane region" description="Helical" evidence="1">
    <location>
        <begin position="381"/>
        <end position="400"/>
    </location>
</feature>
<evidence type="ECO:0000313" key="3">
    <source>
        <dbReference type="Proteomes" id="UP000319313"/>
    </source>
</evidence>
<feature type="transmembrane region" description="Helical" evidence="1">
    <location>
        <begin position="521"/>
        <end position="543"/>
    </location>
</feature>
<protein>
    <recommendedName>
        <fullName evidence="4">Glycosyltransferase RgtA/B/C/D-like domain-containing protein</fullName>
    </recommendedName>
</protein>
<feature type="transmembrane region" description="Helical" evidence="1">
    <location>
        <begin position="65"/>
        <end position="82"/>
    </location>
</feature>
<organism evidence="2 3">
    <name type="scientific">Microcystis aeruginosa Ma_SC_T_19800800_S464</name>
    <dbReference type="NCBI Taxonomy" id="2486257"/>
    <lineage>
        <taxon>Bacteria</taxon>
        <taxon>Bacillati</taxon>
        <taxon>Cyanobacteriota</taxon>
        <taxon>Cyanophyceae</taxon>
        <taxon>Oscillatoriophycideae</taxon>
        <taxon>Chroococcales</taxon>
        <taxon>Microcystaceae</taxon>
        <taxon>Microcystis</taxon>
    </lineage>
</organism>
<feature type="transmembrane region" description="Helical" evidence="1">
    <location>
        <begin position="222"/>
        <end position="239"/>
    </location>
</feature>
<name>A0A552E6H3_MICAE</name>
<feature type="transmembrane region" description="Helical" evidence="1">
    <location>
        <begin position="297"/>
        <end position="316"/>
    </location>
</feature>
<evidence type="ECO:0000256" key="1">
    <source>
        <dbReference type="SAM" id="Phobius"/>
    </source>
</evidence>
<accession>A0A552E6H3</accession>
<dbReference type="EMBL" id="SFBL01000006">
    <property type="protein sequence ID" value="TRU30024.1"/>
    <property type="molecule type" value="Genomic_DNA"/>
</dbReference>
<keyword evidence="1" id="KW-1133">Transmembrane helix</keyword>
<feature type="transmembrane region" description="Helical" evidence="1">
    <location>
        <begin position="94"/>
        <end position="118"/>
    </location>
</feature>
<sequence>MIFFQLVAIAATALAITFSLGYIILRAVTNLTVKECLALAGACGMALQGAIAFIGFLLGLSGHNFFILTTVVLFSIALALLLRKPTKTEPTGNYSWLYLLMVFWITLVGIQLFVLIYSGANWYGDWWMHYDLAKVYLGQQATDTIYFNRYIVSSRTPLFNLFSSYYLGLFGNQFSIYQLSSILPEVFLLAMIPLLLRPHQVTIAVILVAFNGHMNSTSIYPWPKILASLYVITAIYFYLDLRKNSSGNFFSQSAVGWGLSSGLAMLSHPSTLFYVAAMVADNIWINRRNFVNVLRQLLAPLSIAFVTLLPWILWGISEYGLPEFLRALSNTTGTMTTIERVINAIGNITSTLVPIPLGKALIGFDTNSPIIGQIGNPWLRFYYNVLPGALNITITCLLLFEGVRRYFRKSSLQSILPNSLFLSVIVFGFLGGCLLQQGFNTGGLVGESMTPIVFLLLLVASEYFYDLGVKFRQLFLLILAGEFLISRGLHLVFLGIGHPFIWDDNLSLKNDKNLVFARDLIATPWPGFLITTLSFVLLLVIGLKACSREQRISNSANPR</sequence>
<feature type="transmembrane region" description="Helical" evidence="1">
    <location>
        <begin position="259"/>
        <end position="285"/>
    </location>
</feature>